<dbReference type="EMBL" id="PUHQ01000001">
    <property type="protein sequence ID" value="KAG0667537.1"/>
    <property type="molecule type" value="Genomic_DNA"/>
</dbReference>
<feature type="compositionally biased region" description="Low complexity" evidence="9">
    <location>
        <begin position="986"/>
        <end position="996"/>
    </location>
</feature>
<feature type="compositionally biased region" description="Polar residues" evidence="9">
    <location>
        <begin position="568"/>
        <end position="577"/>
    </location>
</feature>
<sequence>MRPYAVQPPPAAAAATRAFPATAAPPQPPYPGRAQAVPQQQQQQPQAYAAPTTPVPPGTLPPGTVVHVGDCIVTVERFLSEGGFAHVYLATSTVPLPKGAPNATTRHVLKRMVVPDKRGVAEVGKEVEVMRQLKNHPKIVNMIEASVADLPGGVDGSKGYEIYILMEWCQGGGIIDMMNTRLQNRLTEGEILKIFSDVVEAVAHMHYQDPPLIHRDLKVENILLTPPQTYKLCDFGSTTKPLPRDKVPTTVEGIQKIELEINKTTTLQYRAPELVDVWGRKGYDEKIDIWALGVFLYKLCFYTTPFEEHGPLAILNAQYKFPPYPAYSGQIRALIASMLQERASQRPNIYQKYAGTTSVSNGRGIPATVTGSSLASPRSLPTSPAPGRASPLANIITTAPSPQPSAGSQPLYGAVPGLSGNANQIAPMRRGRPTKATASEDMQLLPERQVRTGMAALGGGGSGEFGAGPAENGAAKRGGTTGSWEAFGSLGAQDGGESAASAAAAGAGTTASANGFADAFAPNSPVHATSPRFPDAGKPSAELETTVQLPSNIAMFAELSKSPKSETKSLNASSTAVDNHDDDNDEERKRFESTFPDINSDFALLAPTSAPNQHAVPPLTRAKSAADLPDSLVDVNEPIAEPPVVTDKKPNQMPAQLTGEGRNADEAGPPLPRRPPSAASSVKSPNAASDRPLPNPKPTLVSRGSQTSPRLMADWKPLPPSGLGAPGSAPAPKSNDPSLSSTTSTRTSSLRQSSLPDSELLSAAHNASRGEAVVEDRKAVVDLLGDDLDEGDATARTALGQGADSFLPMQAKPAAGAGGRAVPSGSVASKRMSFLAGTQAQSTAPSAASSGRSLPGSPSFGGGDGEREKFRPLKRTSLGQAGAPPPMTSPKPIIPTSPLPSSAGRSDAPDAKSVEARFPDLSLDHAASEERAYKSPQPKEHWDEVVEKDDEADSSSSEDDEDVQRSARPSATKVAAPSFDEDDAPTPRQSSSSTRPRFGETPAAAPPPPSSASQNSTAAPVTESRQQSFASTSSEGGGGIDLGPALASIHRFAPQGNQSAAGSGGMRASPGPMSPSSLPSQTSPPLPPAKSRSGSINSLVSRYEGRGLTGGPPPLGKKPVGLRKNSDNASLDGDGTSPLLRRDPVQPQKLPQWSLDSGGRHSPAPSLPSIKSPSFDEREETPNVSAPSTDEARRVTSPAPSLPAKPATPTIADRQPFKPIPPPGSPGGARNIGGYNHAARPSFGGGRAPPASGAPASSSTVAPAAAASDEADERFAGVSNMKSRWESMAKARDADIQAARTRPRREHAAI</sequence>
<dbReference type="GO" id="GO:0005524">
    <property type="term" value="F:ATP binding"/>
    <property type="evidence" value="ECO:0007669"/>
    <property type="project" value="UniProtKB-KW"/>
</dbReference>
<feature type="compositionally biased region" description="Low complexity" evidence="9">
    <location>
        <begin position="32"/>
        <end position="52"/>
    </location>
</feature>
<dbReference type="Proteomes" id="UP000777482">
    <property type="component" value="Unassembled WGS sequence"/>
</dbReference>
<evidence type="ECO:0000256" key="1">
    <source>
        <dbReference type="ARBA" id="ARBA00012513"/>
    </source>
</evidence>
<name>A0A9P7B931_RHOMI</name>
<accession>A0A9P7B931</accession>
<feature type="region of interest" description="Disordered" evidence="9">
    <location>
        <begin position="522"/>
        <end position="541"/>
    </location>
</feature>
<keyword evidence="4" id="KW-0547">Nucleotide-binding</keyword>
<evidence type="ECO:0000256" key="8">
    <source>
        <dbReference type="ARBA" id="ARBA00048679"/>
    </source>
</evidence>
<evidence type="ECO:0000313" key="11">
    <source>
        <dbReference type="EMBL" id="KAG0667537.1"/>
    </source>
</evidence>
<dbReference type="PROSITE" id="PS50011">
    <property type="entry name" value="PROTEIN_KINASE_DOM"/>
    <property type="match status" value="1"/>
</dbReference>
<dbReference type="InterPro" id="IPR011009">
    <property type="entry name" value="Kinase-like_dom_sf"/>
</dbReference>
<dbReference type="PROSITE" id="PS00108">
    <property type="entry name" value="PROTEIN_KINASE_ST"/>
    <property type="match status" value="1"/>
</dbReference>
<feature type="compositionally biased region" description="Basic residues" evidence="9">
    <location>
        <begin position="1301"/>
        <end position="1310"/>
    </location>
</feature>
<feature type="compositionally biased region" description="Basic and acidic residues" evidence="9">
    <location>
        <begin position="907"/>
        <end position="945"/>
    </location>
</feature>
<feature type="compositionally biased region" description="Low complexity" evidence="9">
    <location>
        <begin position="1238"/>
        <end position="1268"/>
    </location>
</feature>
<protein>
    <recommendedName>
        <fullName evidence="1">non-specific serine/threonine protein kinase</fullName>
        <ecNumber evidence="1">2.7.11.1</ecNumber>
    </recommendedName>
</protein>
<feature type="compositionally biased region" description="Low complexity" evidence="9">
    <location>
        <begin position="836"/>
        <end position="851"/>
    </location>
</feature>
<feature type="compositionally biased region" description="Gly residues" evidence="9">
    <location>
        <begin position="456"/>
        <end position="466"/>
    </location>
</feature>
<feature type="compositionally biased region" description="Acidic residues" evidence="9">
    <location>
        <begin position="946"/>
        <end position="962"/>
    </location>
</feature>
<feature type="compositionally biased region" description="Low complexity" evidence="9">
    <location>
        <begin position="1011"/>
        <end position="1020"/>
    </location>
</feature>
<comment type="catalytic activity">
    <reaction evidence="8">
        <text>L-seryl-[protein] + ATP = O-phospho-L-seryl-[protein] + ADP + H(+)</text>
        <dbReference type="Rhea" id="RHEA:17989"/>
        <dbReference type="Rhea" id="RHEA-COMP:9863"/>
        <dbReference type="Rhea" id="RHEA-COMP:11604"/>
        <dbReference type="ChEBI" id="CHEBI:15378"/>
        <dbReference type="ChEBI" id="CHEBI:29999"/>
        <dbReference type="ChEBI" id="CHEBI:30616"/>
        <dbReference type="ChEBI" id="CHEBI:83421"/>
        <dbReference type="ChEBI" id="CHEBI:456216"/>
        <dbReference type="EC" id="2.7.11.1"/>
    </reaction>
</comment>
<feature type="region of interest" description="Disordered" evidence="9">
    <location>
        <begin position="560"/>
        <end position="776"/>
    </location>
</feature>
<feature type="region of interest" description="Disordered" evidence="9">
    <location>
        <begin position="361"/>
        <end position="444"/>
    </location>
</feature>
<dbReference type="Gene3D" id="1.10.510.10">
    <property type="entry name" value="Transferase(Phosphotransferase) domain 1"/>
    <property type="match status" value="1"/>
</dbReference>
<feature type="region of interest" description="Disordered" evidence="9">
    <location>
        <begin position="1"/>
        <end position="61"/>
    </location>
</feature>
<dbReference type="GO" id="GO:0007015">
    <property type="term" value="P:actin filament organization"/>
    <property type="evidence" value="ECO:0007669"/>
    <property type="project" value="TreeGrafter"/>
</dbReference>
<evidence type="ECO:0000256" key="5">
    <source>
        <dbReference type="ARBA" id="ARBA00022777"/>
    </source>
</evidence>
<organism evidence="11 12">
    <name type="scientific">Rhodotorula mucilaginosa</name>
    <name type="common">Yeast</name>
    <name type="synonym">Rhodotorula rubra</name>
    <dbReference type="NCBI Taxonomy" id="5537"/>
    <lineage>
        <taxon>Eukaryota</taxon>
        <taxon>Fungi</taxon>
        <taxon>Dikarya</taxon>
        <taxon>Basidiomycota</taxon>
        <taxon>Pucciniomycotina</taxon>
        <taxon>Microbotryomycetes</taxon>
        <taxon>Sporidiobolales</taxon>
        <taxon>Sporidiobolaceae</taxon>
        <taxon>Rhodotorula</taxon>
    </lineage>
</organism>
<evidence type="ECO:0000259" key="10">
    <source>
        <dbReference type="PROSITE" id="PS50011"/>
    </source>
</evidence>
<comment type="catalytic activity">
    <reaction evidence="7">
        <text>L-threonyl-[protein] + ATP = O-phospho-L-threonyl-[protein] + ADP + H(+)</text>
        <dbReference type="Rhea" id="RHEA:46608"/>
        <dbReference type="Rhea" id="RHEA-COMP:11060"/>
        <dbReference type="Rhea" id="RHEA-COMP:11605"/>
        <dbReference type="ChEBI" id="CHEBI:15378"/>
        <dbReference type="ChEBI" id="CHEBI:30013"/>
        <dbReference type="ChEBI" id="CHEBI:30616"/>
        <dbReference type="ChEBI" id="CHEBI:61977"/>
        <dbReference type="ChEBI" id="CHEBI:456216"/>
        <dbReference type="EC" id="2.7.11.1"/>
    </reaction>
</comment>
<dbReference type="InterPro" id="IPR008271">
    <property type="entry name" value="Ser/Thr_kinase_AS"/>
</dbReference>
<keyword evidence="12" id="KW-1185">Reference proteome</keyword>
<feature type="compositionally biased region" description="Polar residues" evidence="9">
    <location>
        <begin position="369"/>
        <end position="382"/>
    </location>
</feature>
<dbReference type="PANTHER" id="PTHR22967">
    <property type="entry name" value="SERINE/THREONINE PROTEIN KINASE"/>
    <property type="match status" value="1"/>
</dbReference>
<dbReference type="GO" id="GO:0005737">
    <property type="term" value="C:cytoplasm"/>
    <property type="evidence" value="ECO:0007669"/>
    <property type="project" value="TreeGrafter"/>
</dbReference>
<dbReference type="InterPro" id="IPR000719">
    <property type="entry name" value="Prot_kinase_dom"/>
</dbReference>
<feature type="region of interest" description="Disordered" evidence="9">
    <location>
        <begin position="833"/>
        <end position="1310"/>
    </location>
</feature>
<gene>
    <name evidence="11" type="ORF">C6P46_000071</name>
</gene>
<evidence type="ECO:0000256" key="2">
    <source>
        <dbReference type="ARBA" id="ARBA00022527"/>
    </source>
</evidence>
<feature type="region of interest" description="Disordered" evidence="9">
    <location>
        <begin position="456"/>
        <end position="496"/>
    </location>
</feature>
<dbReference type="Pfam" id="PF00069">
    <property type="entry name" value="Pkinase"/>
    <property type="match status" value="1"/>
</dbReference>
<feature type="compositionally biased region" description="Pro residues" evidence="9">
    <location>
        <begin position="883"/>
        <end position="898"/>
    </location>
</feature>
<feature type="compositionally biased region" description="Low complexity" evidence="9">
    <location>
        <begin position="12"/>
        <end position="22"/>
    </location>
</feature>
<feature type="compositionally biased region" description="Basic and acidic residues" evidence="9">
    <location>
        <begin position="1283"/>
        <end position="1295"/>
    </location>
</feature>
<keyword evidence="5" id="KW-0418">Kinase</keyword>
<feature type="compositionally biased region" description="Low complexity" evidence="9">
    <location>
        <begin position="1069"/>
        <end position="1081"/>
    </location>
</feature>
<proteinExistence type="predicted"/>
<dbReference type="SUPFAM" id="SSF56112">
    <property type="entry name" value="Protein kinase-like (PK-like)"/>
    <property type="match status" value="1"/>
</dbReference>
<evidence type="ECO:0000256" key="6">
    <source>
        <dbReference type="ARBA" id="ARBA00022840"/>
    </source>
</evidence>
<dbReference type="GO" id="GO:0000147">
    <property type="term" value="P:actin cortical patch assembly"/>
    <property type="evidence" value="ECO:0007669"/>
    <property type="project" value="TreeGrafter"/>
</dbReference>
<keyword evidence="6" id="KW-0067">ATP-binding</keyword>
<feature type="domain" description="Protein kinase" evidence="10">
    <location>
        <begin position="73"/>
        <end position="359"/>
    </location>
</feature>
<evidence type="ECO:0000256" key="9">
    <source>
        <dbReference type="SAM" id="MobiDB-lite"/>
    </source>
</evidence>
<feature type="compositionally biased region" description="Low complexity" evidence="9">
    <location>
        <begin position="721"/>
        <end position="755"/>
    </location>
</feature>
<evidence type="ECO:0000256" key="4">
    <source>
        <dbReference type="ARBA" id="ARBA00022741"/>
    </source>
</evidence>
<dbReference type="SMART" id="SM00220">
    <property type="entry name" value="S_TKc"/>
    <property type="match status" value="1"/>
</dbReference>
<feature type="compositionally biased region" description="Polar residues" evidence="9">
    <location>
        <begin position="1023"/>
        <end position="1034"/>
    </location>
</feature>
<dbReference type="GO" id="GO:0004674">
    <property type="term" value="F:protein serine/threonine kinase activity"/>
    <property type="evidence" value="ECO:0007669"/>
    <property type="project" value="UniProtKB-KW"/>
</dbReference>
<dbReference type="EC" id="2.7.11.1" evidence="1"/>
<feature type="compositionally biased region" description="Pro residues" evidence="9">
    <location>
        <begin position="1"/>
        <end position="11"/>
    </location>
</feature>
<evidence type="ECO:0000256" key="7">
    <source>
        <dbReference type="ARBA" id="ARBA00047899"/>
    </source>
</evidence>
<dbReference type="OrthoDB" id="2018507at2759"/>
<comment type="caution">
    <text evidence="11">The sequence shown here is derived from an EMBL/GenBank/DDBJ whole genome shotgun (WGS) entry which is preliminary data.</text>
</comment>
<dbReference type="PANTHER" id="PTHR22967:SF57">
    <property type="entry name" value="AUXILIN, ISOFORM A-RELATED"/>
    <property type="match status" value="1"/>
</dbReference>
<keyword evidence="2" id="KW-0723">Serine/threonine-protein kinase</keyword>
<reference evidence="11 12" key="1">
    <citation type="submission" date="2020-11" db="EMBL/GenBank/DDBJ databases">
        <title>Kefir isolates.</title>
        <authorList>
            <person name="Marcisauskas S."/>
            <person name="Kim Y."/>
            <person name="Blasche S."/>
        </authorList>
    </citation>
    <scope>NUCLEOTIDE SEQUENCE [LARGE SCALE GENOMIC DNA]</scope>
    <source>
        <strain evidence="11 12">KR</strain>
    </source>
</reference>
<feature type="compositionally biased region" description="Low complexity" evidence="9">
    <location>
        <begin position="676"/>
        <end position="689"/>
    </location>
</feature>
<evidence type="ECO:0000256" key="3">
    <source>
        <dbReference type="ARBA" id="ARBA00022679"/>
    </source>
</evidence>
<evidence type="ECO:0000313" key="12">
    <source>
        <dbReference type="Proteomes" id="UP000777482"/>
    </source>
</evidence>
<keyword evidence="3" id="KW-0808">Transferase</keyword>